<dbReference type="InterPro" id="IPR000086">
    <property type="entry name" value="NUDIX_hydrolase_dom"/>
</dbReference>
<dbReference type="Gene3D" id="3.90.79.10">
    <property type="entry name" value="Nucleoside Triphosphate Pyrophosphohydrolase"/>
    <property type="match status" value="1"/>
</dbReference>
<sequence>MTVREDRLRLTDGSETIYGVVDKSDYAIVVAEQDGGFHLVEQFRYAIGRRSWEFPMGTWPAGSAGASTGTPLELAQAELVEETGLTAERWRPLGTLHGALGFCSQSFSVFHATELHAGPHRREESEADMVHRLVGEDEFRAMIRAGEIVDGSTIAAYGLLRLELHR</sequence>
<dbReference type="SUPFAM" id="SSF55811">
    <property type="entry name" value="Nudix"/>
    <property type="match status" value="1"/>
</dbReference>
<dbReference type="RefSeq" id="WP_137451843.1">
    <property type="nucleotide sequence ID" value="NZ_SZZH01000008.1"/>
</dbReference>
<gene>
    <name evidence="2" type="ORF">FDO65_21475</name>
</gene>
<name>A0A4U6Q676_9ACTN</name>
<dbReference type="CDD" id="cd24161">
    <property type="entry name" value="NUDIX_ADPRase_Ndx2"/>
    <property type="match status" value="1"/>
</dbReference>
<protein>
    <submittedName>
        <fullName evidence="2">NUDIX hydrolase</fullName>
    </submittedName>
</protein>
<proteinExistence type="predicted"/>
<feature type="domain" description="Nudix hydrolase" evidence="1">
    <location>
        <begin position="27"/>
        <end position="139"/>
    </location>
</feature>
<dbReference type="Proteomes" id="UP000306985">
    <property type="component" value="Unassembled WGS sequence"/>
</dbReference>
<accession>A0A4U6Q676</accession>
<dbReference type="EMBL" id="SZZH01000008">
    <property type="protein sequence ID" value="TKV56187.1"/>
    <property type="molecule type" value="Genomic_DNA"/>
</dbReference>
<dbReference type="Pfam" id="PF00293">
    <property type="entry name" value="NUDIX"/>
    <property type="match status" value="1"/>
</dbReference>
<evidence type="ECO:0000313" key="3">
    <source>
        <dbReference type="Proteomes" id="UP000306985"/>
    </source>
</evidence>
<evidence type="ECO:0000313" key="2">
    <source>
        <dbReference type="EMBL" id="TKV56187.1"/>
    </source>
</evidence>
<organism evidence="2 3">
    <name type="scientific">Nakamurella flava</name>
    <dbReference type="NCBI Taxonomy" id="2576308"/>
    <lineage>
        <taxon>Bacteria</taxon>
        <taxon>Bacillati</taxon>
        <taxon>Actinomycetota</taxon>
        <taxon>Actinomycetes</taxon>
        <taxon>Nakamurellales</taxon>
        <taxon>Nakamurellaceae</taxon>
        <taxon>Nakamurella</taxon>
    </lineage>
</organism>
<dbReference type="InterPro" id="IPR015797">
    <property type="entry name" value="NUDIX_hydrolase-like_dom_sf"/>
</dbReference>
<keyword evidence="2" id="KW-0378">Hydrolase</keyword>
<evidence type="ECO:0000259" key="1">
    <source>
        <dbReference type="Pfam" id="PF00293"/>
    </source>
</evidence>
<dbReference type="AlphaFoldDB" id="A0A4U6Q676"/>
<comment type="caution">
    <text evidence="2">The sequence shown here is derived from an EMBL/GenBank/DDBJ whole genome shotgun (WGS) entry which is preliminary data.</text>
</comment>
<reference evidence="2 3" key="1">
    <citation type="submission" date="2019-05" db="EMBL/GenBank/DDBJ databases">
        <title>Nakamurella sp. N5BH11, whole genome shotgun sequence.</title>
        <authorList>
            <person name="Tuo L."/>
        </authorList>
    </citation>
    <scope>NUCLEOTIDE SEQUENCE [LARGE SCALE GENOMIC DNA]</scope>
    <source>
        <strain evidence="2 3">N5BH11</strain>
    </source>
</reference>
<dbReference type="OrthoDB" id="177518at2"/>
<dbReference type="GO" id="GO:0016787">
    <property type="term" value="F:hydrolase activity"/>
    <property type="evidence" value="ECO:0007669"/>
    <property type="project" value="UniProtKB-KW"/>
</dbReference>
<keyword evidence="3" id="KW-1185">Reference proteome</keyword>